<dbReference type="KEGG" id="wjo:FOL01_1369"/>
<evidence type="ECO:0000259" key="6">
    <source>
        <dbReference type="Pfam" id="PF01782"/>
    </source>
</evidence>
<dbReference type="SUPFAM" id="SSF50346">
    <property type="entry name" value="PRC-barrel domain"/>
    <property type="match status" value="1"/>
</dbReference>
<comment type="subunit">
    <text evidence="5">Binds ribosomal protein uS19.</text>
</comment>
<gene>
    <name evidence="5" type="primary">rimM</name>
    <name evidence="8" type="ORF">FOL01_1369</name>
</gene>
<evidence type="ECO:0000256" key="2">
    <source>
        <dbReference type="ARBA" id="ARBA00022517"/>
    </source>
</evidence>
<keyword evidence="9" id="KW-1185">Reference proteome</keyword>
<dbReference type="InterPro" id="IPR036976">
    <property type="entry name" value="RimM_N_sf"/>
</dbReference>
<comment type="domain">
    <text evidence="5">The PRC barrel domain binds ribosomal protein uS19.</text>
</comment>
<dbReference type="GO" id="GO:0005840">
    <property type="term" value="C:ribosome"/>
    <property type="evidence" value="ECO:0007669"/>
    <property type="project" value="InterPro"/>
</dbReference>
<dbReference type="InterPro" id="IPR027275">
    <property type="entry name" value="PRC-brl_dom"/>
</dbReference>
<dbReference type="PANTHER" id="PTHR33692">
    <property type="entry name" value="RIBOSOME MATURATION FACTOR RIMM"/>
    <property type="match status" value="1"/>
</dbReference>
<dbReference type="SUPFAM" id="SSF50447">
    <property type="entry name" value="Translation proteins"/>
    <property type="match status" value="1"/>
</dbReference>
<dbReference type="InterPro" id="IPR009000">
    <property type="entry name" value="Transl_B-barrel_sf"/>
</dbReference>
<reference evidence="8 9" key="1">
    <citation type="submission" date="2016-02" db="EMBL/GenBank/DDBJ databases">
        <title>Complete Genome Sequence of Weissella jogaejeotgali FOL01.</title>
        <authorList>
            <person name="Lee J.-H."/>
            <person name="Ku H.-J."/>
        </authorList>
    </citation>
    <scope>NUCLEOTIDE SEQUENCE [LARGE SCALE GENOMIC DNA]</scope>
    <source>
        <strain evidence="8 9">FOL01</strain>
    </source>
</reference>
<feature type="domain" description="PRC-barrel" evidence="7">
    <location>
        <begin position="95"/>
        <end position="165"/>
    </location>
</feature>
<dbReference type="EMBL" id="CP014332">
    <property type="protein sequence ID" value="APS42228.1"/>
    <property type="molecule type" value="Genomic_DNA"/>
</dbReference>
<keyword evidence="2 5" id="KW-0690">Ribosome biogenesis</keyword>
<dbReference type="OrthoDB" id="9810331at2"/>
<dbReference type="NCBIfam" id="TIGR02273">
    <property type="entry name" value="16S_RimM"/>
    <property type="match status" value="1"/>
</dbReference>
<dbReference type="InterPro" id="IPR011033">
    <property type="entry name" value="PRC_barrel-like_sf"/>
</dbReference>
<evidence type="ECO:0000259" key="7">
    <source>
        <dbReference type="Pfam" id="PF05239"/>
    </source>
</evidence>
<organism evidence="8 9">
    <name type="scientific">Weissella jogaejeotgali</name>
    <dbReference type="NCBI Taxonomy" id="1631871"/>
    <lineage>
        <taxon>Bacteria</taxon>
        <taxon>Bacillati</taxon>
        <taxon>Bacillota</taxon>
        <taxon>Bacilli</taxon>
        <taxon>Lactobacillales</taxon>
        <taxon>Lactobacillaceae</taxon>
        <taxon>Weissella</taxon>
    </lineage>
</organism>
<dbReference type="GO" id="GO:0006364">
    <property type="term" value="P:rRNA processing"/>
    <property type="evidence" value="ECO:0007669"/>
    <property type="project" value="UniProtKB-UniRule"/>
</dbReference>
<sequence length="168" mass="18966">MALYKVGKIVNTHGIRGEVRIVPTTDFPAERFKKNQSLVIQAQQGNVTVQIATARQHKQFMLVSFVDMANINDVEQYKECEVFVTDELQQGLPDNEYYYHEIIGLNVIDNATNENLGQVSEIMPLPANDVWVVRARGKEDLFLPFIADVVTDIDLDDGSAKVNLLEEI</sequence>
<name>A0A1L6RCK7_9LACO</name>
<keyword evidence="1 5" id="KW-0963">Cytoplasm</keyword>
<comment type="similarity">
    <text evidence="5">Belongs to the RimM family.</text>
</comment>
<dbReference type="GO" id="GO:0005737">
    <property type="term" value="C:cytoplasm"/>
    <property type="evidence" value="ECO:0007669"/>
    <property type="project" value="UniProtKB-SubCell"/>
</dbReference>
<proteinExistence type="inferred from homology"/>
<comment type="subcellular location">
    <subcellularLocation>
        <location evidence="5">Cytoplasm</location>
    </subcellularLocation>
</comment>
<keyword evidence="4 5" id="KW-0143">Chaperone</keyword>
<dbReference type="InterPro" id="IPR002676">
    <property type="entry name" value="RimM_N"/>
</dbReference>
<keyword evidence="3 5" id="KW-0698">rRNA processing</keyword>
<dbReference type="Gene3D" id="2.40.30.60">
    <property type="entry name" value="RimM"/>
    <property type="match status" value="1"/>
</dbReference>
<evidence type="ECO:0000256" key="1">
    <source>
        <dbReference type="ARBA" id="ARBA00022490"/>
    </source>
</evidence>
<dbReference type="STRING" id="1631871.FOL01_1369"/>
<evidence type="ECO:0000256" key="3">
    <source>
        <dbReference type="ARBA" id="ARBA00022552"/>
    </source>
</evidence>
<accession>A0A1L6RCK7</accession>
<evidence type="ECO:0000256" key="4">
    <source>
        <dbReference type="ARBA" id="ARBA00023186"/>
    </source>
</evidence>
<protein>
    <recommendedName>
        <fullName evidence="5">Ribosome maturation factor RimM</fullName>
    </recommendedName>
</protein>
<feature type="domain" description="RimM N-terminal" evidence="6">
    <location>
        <begin position="6"/>
        <end position="87"/>
    </location>
</feature>
<evidence type="ECO:0000256" key="5">
    <source>
        <dbReference type="HAMAP-Rule" id="MF_00014"/>
    </source>
</evidence>
<dbReference type="Proteomes" id="UP000185473">
    <property type="component" value="Chromosome"/>
</dbReference>
<comment type="function">
    <text evidence="5">An accessory protein needed during the final step in the assembly of 30S ribosomal subunit, possibly for assembly of the head region. Essential for efficient processing of 16S rRNA. May be needed both before and after RbfA during the maturation of 16S rRNA. It has affinity for free ribosomal 30S subunits but not for 70S ribosomes.</text>
</comment>
<dbReference type="Pfam" id="PF05239">
    <property type="entry name" value="PRC"/>
    <property type="match status" value="1"/>
</dbReference>
<dbReference type="GO" id="GO:0043022">
    <property type="term" value="F:ribosome binding"/>
    <property type="evidence" value="ECO:0007669"/>
    <property type="project" value="InterPro"/>
</dbReference>
<evidence type="ECO:0000313" key="9">
    <source>
        <dbReference type="Proteomes" id="UP000185473"/>
    </source>
</evidence>
<dbReference type="GO" id="GO:0042274">
    <property type="term" value="P:ribosomal small subunit biogenesis"/>
    <property type="evidence" value="ECO:0007669"/>
    <property type="project" value="UniProtKB-UniRule"/>
</dbReference>
<dbReference type="AlphaFoldDB" id="A0A1L6RCK7"/>
<evidence type="ECO:0000313" key="8">
    <source>
        <dbReference type="EMBL" id="APS42228.1"/>
    </source>
</evidence>
<dbReference type="PANTHER" id="PTHR33692:SF1">
    <property type="entry name" value="RIBOSOME MATURATION FACTOR RIMM"/>
    <property type="match status" value="1"/>
</dbReference>
<dbReference type="InterPro" id="IPR011961">
    <property type="entry name" value="RimM"/>
</dbReference>
<dbReference type="Pfam" id="PF01782">
    <property type="entry name" value="RimM"/>
    <property type="match status" value="1"/>
</dbReference>
<dbReference type="Gene3D" id="2.30.30.240">
    <property type="entry name" value="PRC-barrel domain"/>
    <property type="match status" value="1"/>
</dbReference>
<dbReference type="RefSeq" id="WP_075269980.1">
    <property type="nucleotide sequence ID" value="NZ_CP014332.1"/>
</dbReference>
<dbReference type="HAMAP" id="MF_00014">
    <property type="entry name" value="Ribosome_mat_RimM"/>
    <property type="match status" value="1"/>
</dbReference>